<protein>
    <submittedName>
        <fullName evidence="3">Uncharacterized protein</fullName>
    </submittedName>
</protein>
<evidence type="ECO:0000256" key="1">
    <source>
        <dbReference type="SAM" id="MobiDB-lite"/>
    </source>
</evidence>
<organism evidence="3 4">
    <name type="scientific">Xiashengella succiniciproducens</name>
    <dbReference type="NCBI Taxonomy" id="2949635"/>
    <lineage>
        <taxon>Bacteria</taxon>
        <taxon>Pseudomonadati</taxon>
        <taxon>Bacteroidota</taxon>
        <taxon>Bacteroidia</taxon>
        <taxon>Marinilabiliales</taxon>
        <taxon>Marinilabiliaceae</taxon>
        <taxon>Xiashengella</taxon>
    </lineage>
</organism>
<evidence type="ECO:0000313" key="4">
    <source>
        <dbReference type="Proteomes" id="UP001056426"/>
    </source>
</evidence>
<accession>A0A9J6ZMM4</accession>
<proteinExistence type="predicted"/>
<dbReference type="RefSeq" id="WP_250721884.1">
    <property type="nucleotide sequence ID" value="NZ_CP098400.1"/>
</dbReference>
<reference evidence="3" key="2">
    <citation type="submission" date="2022-06" db="EMBL/GenBank/DDBJ databases">
        <title>Xiashengella guii gen. nov. sp. nov., a bacterium isolated form anaerobic digestion tank.</title>
        <authorList>
            <person name="Huang H."/>
        </authorList>
    </citation>
    <scope>NUCLEOTIDE SEQUENCE</scope>
    <source>
        <strain evidence="3">Ai-910</strain>
    </source>
</reference>
<sequence>MKKYLHYLTILLLITTLPLTRVQAAGQFSSGGQDNYLKLLEEVFKASENSGSKDFFRDFSIFWNDPQTTSELKNKIIEASDLIMQKKGKAYPDFNSYLLTVQTFVANKHPQSSFDVWHSAVFAMLKDQRSPLRHLNKLNEHVRNLLNESILYSTAALKWTSSVPDITFEYTDTLYARVSNTTITCRSQNDSIFIYNTSGMVNLMSGVWSGNGGKVTWEQSGLPADRVYATFGDYKIEMSRNTFEIENVEFRNSEYFNYPLQGRIQHRLMQIRNPENSTYPKFESYEQRYQINNIQPNFNFEGGFSQHGSKFIGSGNSQNPAVINIFRNDTLFITAKSEGFILRKDQIVGSDTEITMYLDDGYIYHPGLLFKYMAENKELHLIRDGNGLAQSPFFNTYHNISMDAGMIKWQIGSPGIELRMITGAAENHAFFESISYFREEFFYQLQGMDAIHPLQGLLNCSRAYKTDKFTARDYARFLNMPEHQIRQQVIGLSFHGFVGYNVTNDTIEIRDRLRDFLAFRAGTKDYDVIRFKSETPGSQPNAVLDLKNYDMELNGVSAVSISDRQNVVFFPTNKHLTLKKDRNFGFDGSISSGLITLFGNSFEFDYKDFRINLNIIDSMSMNVQTESFDYYGRPAIIKINNTVAQLSGYLEIDKPDNKSGKEEFPEYPRLTSNTNSYVYYDNPAIQGGKYNRESFYFMLDPFEIDSLSQLTKKNITFTGVFKSNIFPDFEETLTVRPDYSLGFVKQSPSDGYTIYGKDATFSNTIDLSNDGLKGKGSLNWLTGIATSDEFTFLPDRAFGLAEKFEIAPAETGIEYPDVSGTYVTVNYFPFEDHMDLRMQEEPFTLYAGETSLEGNLILTPNGLEGDGSLVMPNGVLKAKNLQLGHHVVMADSSDFSLTQSSATSAVNFKTENLLSTIDFKERKGSFMSRDSGSKVEFTDQRYIAFINQFSWDMDNNSIHLGLSGSKGNRFVSTHRRQDSLDFIVPIALYDVEAGKIYAKEVKEINVADARMILNDGNVTINRDAVLDVLDSVRIILNDTIHSFYNARVSIEGKMQYQAQGLYDFTNGDGNKKTISFNSITVSKEGKTSAEGVISEKEFFSFNKHFGFKGQVGLSAGKPLLKFKGGAQMLHDCHELGPQDYVKFESEIDPSDVRIPLAKQVQNIENENIFSSIYLNRDSNIVYSAFMEDRLFHSDVPILPATGILYFDKYLDAFTVSDASKLAVPDTTGNILRFSNSGCYVSGFGRINMGLDLGSVSTMAAGFIKHNRAIDSLEINSFFTLDFFLEELTKEMVFNGIVSGESGGAQHFESAGAIARMAEIFGKATATDIAREVQGVEEMKSIPVDLQYLIAVDDLNWTWSQTRRSYIADSEAYVAWIGNKPVNRKVIIKAEIAFSRAGNSLDFYIEPSKGRYYYFSYRNGVMNTRSSDPQYNAHVQALKPEDRRPKTRIVDKSYYFTLAPESRLKRFLSQIAAPETPQGDAETEEPTDE</sequence>
<evidence type="ECO:0000313" key="3">
    <source>
        <dbReference type="EMBL" id="URW78520.1"/>
    </source>
</evidence>
<evidence type="ECO:0000256" key="2">
    <source>
        <dbReference type="SAM" id="SignalP"/>
    </source>
</evidence>
<reference evidence="3" key="1">
    <citation type="submission" date="2022-05" db="EMBL/GenBank/DDBJ databases">
        <authorList>
            <person name="Sun X."/>
        </authorList>
    </citation>
    <scope>NUCLEOTIDE SEQUENCE</scope>
    <source>
        <strain evidence="3">Ai-910</strain>
    </source>
</reference>
<name>A0A9J6ZMM4_9BACT</name>
<gene>
    <name evidence="3" type="ORF">M9189_06535</name>
</gene>
<keyword evidence="4" id="KW-1185">Reference proteome</keyword>
<dbReference type="KEGG" id="alkq:M9189_06535"/>
<keyword evidence="2" id="KW-0732">Signal</keyword>
<dbReference type="Proteomes" id="UP001056426">
    <property type="component" value="Chromosome"/>
</dbReference>
<dbReference type="EMBL" id="CP098400">
    <property type="protein sequence ID" value="URW78520.1"/>
    <property type="molecule type" value="Genomic_DNA"/>
</dbReference>
<feature type="region of interest" description="Disordered" evidence="1">
    <location>
        <begin position="1468"/>
        <end position="1488"/>
    </location>
</feature>
<feature type="signal peptide" evidence="2">
    <location>
        <begin position="1"/>
        <end position="24"/>
    </location>
</feature>
<feature type="chain" id="PRO_5039925753" evidence="2">
    <location>
        <begin position="25"/>
        <end position="1488"/>
    </location>
</feature>